<keyword evidence="3" id="KW-1185">Reference proteome</keyword>
<dbReference type="EMBL" id="JAZGJQ010000001">
    <property type="protein sequence ID" value="MEE6146398.1"/>
    <property type="molecule type" value="Genomic_DNA"/>
</dbReference>
<name>A0ABU7R786_9ACTN</name>
<gene>
    <name evidence="2" type="ORF">VXJ25_00090</name>
</gene>
<keyword evidence="1" id="KW-0472">Membrane</keyword>
<protein>
    <submittedName>
        <fullName evidence="2">Uncharacterized protein</fullName>
    </submittedName>
</protein>
<evidence type="ECO:0000313" key="3">
    <source>
        <dbReference type="Proteomes" id="UP001332931"/>
    </source>
</evidence>
<comment type="caution">
    <text evidence="2">The sequence shown here is derived from an EMBL/GenBank/DDBJ whole genome shotgun (WGS) entry which is preliminary data.</text>
</comment>
<reference evidence="2 3" key="1">
    <citation type="submission" date="2024-01" db="EMBL/GenBank/DDBJ databases">
        <title>Description of Olsenella sp. nov., isolated from pig feces.</title>
        <authorList>
            <person name="Chang Y.-H."/>
        </authorList>
    </citation>
    <scope>NUCLEOTIDE SEQUENCE [LARGE SCALE GENOMIC DNA]</scope>
    <source>
        <strain evidence="2 3">YH-ols2223</strain>
    </source>
</reference>
<proteinExistence type="predicted"/>
<accession>A0ABU7R786</accession>
<keyword evidence="1" id="KW-0812">Transmembrane</keyword>
<keyword evidence="1" id="KW-1133">Transmembrane helix</keyword>
<evidence type="ECO:0000256" key="1">
    <source>
        <dbReference type="SAM" id="Phobius"/>
    </source>
</evidence>
<evidence type="ECO:0000313" key="2">
    <source>
        <dbReference type="EMBL" id="MEE6146398.1"/>
    </source>
</evidence>
<dbReference type="Proteomes" id="UP001332931">
    <property type="component" value="Unassembled WGS sequence"/>
</dbReference>
<sequence length="115" mass="12282">MASHMSTDATPRTSSADLTGFTGFNLPHELEPMSTWAYVGLTILYAVPVIGWVFLIVFSVSGRNLNRRNFSRSILFFDLVALAAYAVCVVLGVAQLPTSALDAAGASSLLQGLPF</sequence>
<feature type="transmembrane region" description="Helical" evidence="1">
    <location>
        <begin position="74"/>
        <end position="94"/>
    </location>
</feature>
<organism evidence="2 3">
    <name type="scientific">Olsenella absiana</name>
    <dbReference type="NCBI Taxonomy" id="3115222"/>
    <lineage>
        <taxon>Bacteria</taxon>
        <taxon>Bacillati</taxon>
        <taxon>Actinomycetota</taxon>
        <taxon>Coriobacteriia</taxon>
        <taxon>Coriobacteriales</taxon>
        <taxon>Atopobiaceae</taxon>
        <taxon>Olsenella</taxon>
    </lineage>
</organism>
<feature type="transmembrane region" description="Helical" evidence="1">
    <location>
        <begin position="36"/>
        <end position="62"/>
    </location>
</feature>